<feature type="compositionally biased region" description="Basic and acidic residues" evidence="2">
    <location>
        <begin position="1418"/>
        <end position="1429"/>
    </location>
</feature>
<proteinExistence type="predicted"/>
<name>A0AAD5P2A8_ACENE</name>
<feature type="compositionally biased region" description="Basic residues" evidence="2">
    <location>
        <begin position="938"/>
        <end position="950"/>
    </location>
</feature>
<feature type="region of interest" description="Disordered" evidence="2">
    <location>
        <begin position="749"/>
        <end position="831"/>
    </location>
</feature>
<feature type="compositionally biased region" description="Basic residues" evidence="2">
    <location>
        <begin position="1506"/>
        <end position="1515"/>
    </location>
</feature>
<feature type="compositionally biased region" description="Polar residues" evidence="2">
    <location>
        <begin position="749"/>
        <end position="760"/>
    </location>
</feature>
<feature type="compositionally biased region" description="Polar residues" evidence="2">
    <location>
        <begin position="706"/>
        <end position="719"/>
    </location>
</feature>
<dbReference type="PANTHER" id="PTHR31115">
    <property type="entry name" value="OS05G0107300 PROTEIN"/>
    <property type="match status" value="1"/>
</dbReference>
<organism evidence="4 5">
    <name type="scientific">Acer negundo</name>
    <name type="common">Box elder</name>
    <dbReference type="NCBI Taxonomy" id="4023"/>
    <lineage>
        <taxon>Eukaryota</taxon>
        <taxon>Viridiplantae</taxon>
        <taxon>Streptophyta</taxon>
        <taxon>Embryophyta</taxon>
        <taxon>Tracheophyta</taxon>
        <taxon>Spermatophyta</taxon>
        <taxon>Magnoliopsida</taxon>
        <taxon>eudicotyledons</taxon>
        <taxon>Gunneridae</taxon>
        <taxon>Pentapetalae</taxon>
        <taxon>rosids</taxon>
        <taxon>malvids</taxon>
        <taxon>Sapindales</taxon>
        <taxon>Sapindaceae</taxon>
        <taxon>Hippocastanoideae</taxon>
        <taxon>Acereae</taxon>
        <taxon>Acer</taxon>
    </lineage>
</organism>
<dbReference type="PANTHER" id="PTHR31115:SF4">
    <property type="entry name" value="SPECTRIN BETA CHAIN, BRAIN"/>
    <property type="match status" value="1"/>
</dbReference>
<feature type="region of interest" description="Disordered" evidence="2">
    <location>
        <begin position="470"/>
        <end position="504"/>
    </location>
</feature>
<dbReference type="InterPro" id="IPR004827">
    <property type="entry name" value="bZIP"/>
</dbReference>
<feature type="compositionally biased region" description="Polar residues" evidence="2">
    <location>
        <begin position="682"/>
        <end position="698"/>
    </location>
</feature>
<dbReference type="Proteomes" id="UP001064489">
    <property type="component" value="Chromosome 1"/>
</dbReference>
<feature type="region of interest" description="Disordered" evidence="2">
    <location>
        <begin position="888"/>
        <end position="953"/>
    </location>
</feature>
<accession>A0AAD5P2A8</accession>
<feature type="compositionally biased region" description="Basic residues" evidence="2">
    <location>
        <begin position="768"/>
        <end position="777"/>
    </location>
</feature>
<feature type="compositionally biased region" description="Polar residues" evidence="2">
    <location>
        <begin position="778"/>
        <end position="824"/>
    </location>
</feature>
<evidence type="ECO:0000313" key="5">
    <source>
        <dbReference type="Proteomes" id="UP001064489"/>
    </source>
</evidence>
<keyword evidence="5" id="KW-1185">Reference proteome</keyword>
<sequence>MQWAGKEYHPFAKQLKHVNGKNGCVFGPPGPPCRLWTRPSLLVRICTLRRATDLSSRKLIPRAVYSSKETKIERLQFTAEKVLVPTPWKEGHGYWVGINTDLSEELRFVPPKLGNDDNEIVNLGVGEDNDKGGGNGVGGDWGGEVVGGVDGQVGGFRTGNVRQRNKQAHIEQLQIGGSRTGRLCAFSSMAPLSELTSVVAPPTQTNRNDWKEVLVLPKNAATTERSVGMVEQQQQAGGVVINNNISKRRSADDLPEEEEEEEDVIEARKQRRMMKNRESAARSRAKRLVNTRKSIFSIYISNISLLNSHAYSNKDILNYHSACLSYHQAYKAKLEKELDSLKEENKRLKQIVDDENKNEKRSFDFDLRLTWLTNSGFNSLSEGEEYLPLDPITLGNQKYTRSGELRRVLGVPLGSSSEDHSFGVTHQKPPPPVATEELKHYKESVQGTVRMARDRVKKFRDSISKLDKYKEALNSKKRQRNDVSSTERPGGTKLAKMGIHNHRNPQDIVTQRLDDRTKTAGLNKRVRTSVADVADGRAAATSRQQMVEEKDGDMLLAASGAASRIEEKIRKLPVGGEGWDRKMKKKRSVGAVGNRVMKGDREIKRSMQLKPGSDSKLRSCDVQAFRSKSSPGVNGINKLDGPFEIASSDAGMLLSNELESPPPPRDRMAVLEQRVVAKGNKKSSIQGDNPGSSTSTTLKGKASRAPRTSSIMVLDSSSKVHPPSGAFQGWEQPTGVNKVPVLGVTNNQRRPVSATSSSHPMAQWVGQRPHKNSRTRRSNLVSPVSNNEAQVPSQSFASSEFSARTSSLGTNGSLPASSIDNNTPKSKREFEFENVSSPFGLSESEESGAGENKLKEKLIESGDGALSVAHKVGSFTLSTRKNKIPTNEIGDGVFRQGRSGNGSSLTRPSISPMREKLGNLPTTKPLQTIKPASDKNKSKTGRPLTKKLKDRKASIRVGPVQNNVTADFTGESDDDHEELFVAAHSARNASNLACSGPFWKKMESIFTSLSSEDMSFLNQQLSSAEELDERLSQISGVEYDLLGVLMHKEVPDRSGESQESHPNQETAKTDAICGRFDRGRLDKVTPLYQRVLSALIEEDEGEEFYHHCEGKNLPLHYASDDSHCGSCNQIDVEPKDRDRLESEVESESDFWSHKNCLLDRLSCDKSAASNTFRNPSMSSSLHSNELWLGDDDFSPSDVGLVSEICSNDLAQQQSRDINVPSFSSPNCEYKLMCLDERLVLELQSIGLYPETLPGLAEGEEVIKQEVMELKEGLFQQIEKKKKCLGNIDKAIKKRRDIERRNIEHSAMDQLIEMAYRKRTACRGTHTSKGAVRKVSKQVALAFIKRTLARCRKFEDMGRSCFSEPALQDVLFSTPPGSNDAKSIDCVGSGTNSNTCNEASNHRTEARGSGAVSSSFERYNTESDNLDRGSSDAFRARVHSSENAFPKNGIAFNKVKREVLIDDVVGCASSRVTSTLDNVNLGGARGQRSERESGRSSLDGLKSERKTKVKSKHKNNHTPTSGNGRFSAIDSNKMGREVESSSPINIHQKSSKEAEEPVDFANLQLPELDSVGIDESDDLEGHQDLGSWLNIEEDILQEHDSIGLEIPMDDLTDLMLM</sequence>
<feature type="coiled-coil region" evidence="1">
    <location>
        <begin position="324"/>
        <end position="358"/>
    </location>
</feature>
<feature type="region of interest" description="Disordered" evidence="2">
    <location>
        <begin position="1476"/>
        <end position="1528"/>
    </location>
</feature>
<dbReference type="PROSITE" id="PS00036">
    <property type="entry name" value="BZIP_BASIC"/>
    <property type="match status" value="1"/>
</dbReference>
<evidence type="ECO:0000256" key="2">
    <source>
        <dbReference type="SAM" id="MobiDB-lite"/>
    </source>
</evidence>
<feature type="domain" description="BZIP" evidence="3">
    <location>
        <begin position="271"/>
        <end position="286"/>
    </location>
</feature>
<dbReference type="GO" id="GO:0003700">
    <property type="term" value="F:DNA-binding transcription factor activity"/>
    <property type="evidence" value="ECO:0007669"/>
    <property type="project" value="InterPro"/>
</dbReference>
<comment type="caution">
    <text evidence="4">The sequence shown here is derived from an EMBL/GenBank/DDBJ whole genome shotgun (WGS) entry which is preliminary data.</text>
</comment>
<dbReference type="EMBL" id="JAJSOW010000003">
    <property type="protein sequence ID" value="KAI9196960.1"/>
    <property type="molecule type" value="Genomic_DNA"/>
</dbReference>
<evidence type="ECO:0000256" key="1">
    <source>
        <dbReference type="SAM" id="Coils"/>
    </source>
</evidence>
<feature type="region of interest" description="Disordered" evidence="2">
    <location>
        <begin position="678"/>
        <end position="734"/>
    </location>
</feature>
<reference evidence="4" key="2">
    <citation type="submission" date="2023-02" db="EMBL/GenBank/DDBJ databases">
        <authorList>
            <person name="Swenson N.G."/>
            <person name="Wegrzyn J.L."/>
            <person name="Mcevoy S.L."/>
        </authorList>
    </citation>
    <scope>NUCLEOTIDE SEQUENCE</scope>
    <source>
        <strain evidence="4">91603</strain>
        <tissue evidence="4">Leaf</tissue>
    </source>
</reference>
<feature type="region of interest" description="Disordered" evidence="2">
    <location>
        <begin position="1396"/>
        <end position="1429"/>
    </location>
</feature>
<evidence type="ECO:0000313" key="4">
    <source>
        <dbReference type="EMBL" id="KAI9196960.1"/>
    </source>
</evidence>
<evidence type="ECO:0000259" key="3">
    <source>
        <dbReference type="PROSITE" id="PS00036"/>
    </source>
</evidence>
<reference evidence="4" key="1">
    <citation type="journal article" date="2022" name="Plant J.">
        <title>Strategies of tolerance reflected in two North American maple genomes.</title>
        <authorList>
            <person name="McEvoy S.L."/>
            <person name="Sezen U.U."/>
            <person name="Trouern-Trend A."/>
            <person name="McMahon S.M."/>
            <person name="Schaberg P.G."/>
            <person name="Yang J."/>
            <person name="Wegrzyn J.L."/>
            <person name="Swenson N.G."/>
        </authorList>
    </citation>
    <scope>NUCLEOTIDE SEQUENCE</scope>
    <source>
        <strain evidence="4">91603</strain>
    </source>
</reference>
<gene>
    <name evidence="4" type="ORF">LWI28_028535</name>
</gene>
<protein>
    <recommendedName>
        <fullName evidence="3">BZIP domain-containing protein</fullName>
    </recommendedName>
</protein>
<keyword evidence="1" id="KW-0175">Coiled coil</keyword>